<feature type="transmembrane region" description="Helical" evidence="2">
    <location>
        <begin position="232"/>
        <end position="251"/>
    </location>
</feature>
<keyword evidence="4" id="KW-1185">Reference proteome</keyword>
<feature type="transmembrane region" description="Helical" evidence="2">
    <location>
        <begin position="101"/>
        <end position="127"/>
    </location>
</feature>
<feature type="transmembrane region" description="Helical" evidence="2">
    <location>
        <begin position="371"/>
        <end position="391"/>
    </location>
</feature>
<feature type="transmembrane region" description="Helical" evidence="2">
    <location>
        <begin position="480"/>
        <end position="504"/>
    </location>
</feature>
<evidence type="ECO:0000256" key="1">
    <source>
        <dbReference type="SAM" id="MobiDB-lite"/>
    </source>
</evidence>
<dbReference type="InterPro" id="IPR011701">
    <property type="entry name" value="MFS"/>
</dbReference>
<organism evidence="3 4">
    <name type="scientific">Prymnesium parvum</name>
    <name type="common">Toxic golden alga</name>
    <dbReference type="NCBI Taxonomy" id="97485"/>
    <lineage>
        <taxon>Eukaryota</taxon>
        <taxon>Haptista</taxon>
        <taxon>Haptophyta</taxon>
        <taxon>Prymnesiophyceae</taxon>
        <taxon>Prymnesiales</taxon>
        <taxon>Prymnesiaceae</taxon>
        <taxon>Prymnesium</taxon>
    </lineage>
</organism>
<feature type="transmembrane region" description="Helical" evidence="2">
    <location>
        <begin position="37"/>
        <end position="63"/>
    </location>
</feature>
<name>A0AB34JFK4_PRYPA</name>
<feature type="transmembrane region" description="Helical" evidence="2">
    <location>
        <begin position="301"/>
        <end position="321"/>
    </location>
</feature>
<dbReference type="GO" id="GO:0022857">
    <property type="term" value="F:transmembrane transporter activity"/>
    <property type="evidence" value="ECO:0007669"/>
    <property type="project" value="InterPro"/>
</dbReference>
<evidence type="ECO:0000313" key="4">
    <source>
        <dbReference type="Proteomes" id="UP001515480"/>
    </source>
</evidence>
<dbReference type="SUPFAM" id="SSF103473">
    <property type="entry name" value="MFS general substrate transporter"/>
    <property type="match status" value="1"/>
</dbReference>
<comment type="caution">
    <text evidence="3">The sequence shown here is derived from an EMBL/GenBank/DDBJ whole genome shotgun (WGS) entry which is preliminary data.</text>
</comment>
<dbReference type="Pfam" id="PF07690">
    <property type="entry name" value="MFS_1"/>
    <property type="match status" value="1"/>
</dbReference>
<keyword evidence="2" id="KW-0812">Transmembrane</keyword>
<keyword evidence="2" id="KW-1133">Transmembrane helix</keyword>
<dbReference type="InterPro" id="IPR036259">
    <property type="entry name" value="MFS_trans_sf"/>
</dbReference>
<reference evidence="3 4" key="1">
    <citation type="journal article" date="2024" name="Science">
        <title>Giant polyketide synthase enzymes in the biosynthesis of giant marine polyether toxins.</title>
        <authorList>
            <person name="Fallon T.R."/>
            <person name="Shende V.V."/>
            <person name="Wierzbicki I.H."/>
            <person name="Pendleton A.L."/>
            <person name="Watervoot N.F."/>
            <person name="Auber R.P."/>
            <person name="Gonzalez D.J."/>
            <person name="Wisecaver J.H."/>
            <person name="Moore B.S."/>
        </authorList>
    </citation>
    <scope>NUCLEOTIDE SEQUENCE [LARGE SCALE GENOMIC DNA]</scope>
    <source>
        <strain evidence="3 4">12B1</strain>
    </source>
</reference>
<proteinExistence type="predicted"/>
<sequence>MAPLEAPLLSPPSVGRGAAADKQFAFPPFRAYNHNVVVTWANCLVVGVADSIWSGTVLASYLYELMGRSNKFAGYVEAAQGVATLLVALPLGYLADRTSKARVIALGALVIPVAIGATAFAVVYGVAQHEERSGANATAANRTAGGGEGGGREPMLCFWIFMGAMCLWGVEQAITNGPAQALYADSIRTGERSHYYTILFALYLAASMLGPLISIVMFSIHGNEWDLPSLRNIFLAGLAVEAVGMFTFMLFRDDCALEEESEAVRSTSSTAAPRATDAEEASGAEKLPEAPPDEPSPHVWLVPYILFASSLCFALGSGMTVKFFPLFFKNDCGLSPIGVQGVYAAMPPLMAAMSGVGTWVSKGLGRVQTMVAIKVVGVSLLVSMALLKDWVNPSGDHAESGSGEAPPPHIHVGRAVVMVIIYLVRTGLMNCTYPLEESILMDYVPKNTRARWKALDSVGVFGWCGSAAIGGYLADVNGYAFTFLITAAVQYLATALQASLIFIVPRREMREATATDAPSAVIEPEASIQ</sequence>
<dbReference type="AlphaFoldDB" id="A0AB34JFK4"/>
<feature type="region of interest" description="Disordered" evidence="1">
    <location>
        <begin position="262"/>
        <end position="294"/>
    </location>
</feature>
<feature type="transmembrane region" description="Helical" evidence="2">
    <location>
        <begin position="75"/>
        <end position="95"/>
    </location>
</feature>
<dbReference type="Gene3D" id="1.20.1250.20">
    <property type="entry name" value="MFS general substrate transporter like domains"/>
    <property type="match status" value="2"/>
</dbReference>
<gene>
    <name evidence="3" type="ORF">AB1Y20_021999</name>
</gene>
<feature type="transmembrane region" description="Helical" evidence="2">
    <location>
        <begin position="195"/>
        <end position="220"/>
    </location>
</feature>
<evidence type="ECO:0000256" key="2">
    <source>
        <dbReference type="SAM" id="Phobius"/>
    </source>
</evidence>
<accession>A0AB34JFK4</accession>
<keyword evidence="2" id="KW-0472">Membrane</keyword>
<evidence type="ECO:0008006" key="5">
    <source>
        <dbReference type="Google" id="ProtNLM"/>
    </source>
</evidence>
<protein>
    <recommendedName>
        <fullName evidence="5">Major facilitator superfamily (MFS) profile domain-containing protein</fullName>
    </recommendedName>
</protein>
<dbReference type="EMBL" id="JBGBPQ010000008">
    <property type="protein sequence ID" value="KAL1520415.1"/>
    <property type="molecule type" value="Genomic_DNA"/>
</dbReference>
<dbReference type="Proteomes" id="UP001515480">
    <property type="component" value="Unassembled WGS sequence"/>
</dbReference>
<dbReference type="PANTHER" id="PTHR23525">
    <property type="entry name" value="TRANSPORTER, PUTATIVE-RELATED"/>
    <property type="match status" value="1"/>
</dbReference>
<dbReference type="PANTHER" id="PTHR23525:SF1">
    <property type="entry name" value="NODULIN-LIKE DOMAIN-CONTAINING PROTEIN"/>
    <property type="match status" value="1"/>
</dbReference>
<feature type="transmembrane region" description="Helical" evidence="2">
    <location>
        <begin position="411"/>
        <end position="433"/>
    </location>
</feature>
<evidence type="ECO:0000313" key="3">
    <source>
        <dbReference type="EMBL" id="KAL1520415.1"/>
    </source>
</evidence>
<feature type="transmembrane region" description="Helical" evidence="2">
    <location>
        <begin position="454"/>
        <end position="474"/>
    </location>
</feature>